<dbReference type="SUPFAM" id="SSF90123">
    <property type="entry name" value="ABC transporter transmembrane region"/>
    <property type="match status" value="2"/>
</dbReference>
<evidence type="ECO:0000256" key="10">
    <source>
        <dbReference type="ARBA" id="ARBA00022989"/>
    </source>
</evidence>
<dbReference type="KEGG" id="goe:100901200"/>
<feature type="transmembrane region" description="Helical" evidence="13">
    <location>
        <begin position="73"/>
        <end position="93"/>
    </location>
</feature>
<feature type="transmembrane region" description="Helical" evidence="13">
    <location>
        <begin position="520"/>
        <end position="544"/>
    </location>
</feature>
<evidence type="ECO:0000256" key="3">
    <source>
        <dbReference type="ARBA" id="ARBA00012191"/>
    </source>
</evidence>
<dbReference type="GO" id="GO:0008559">
    <property type="term" value="F:ABC-type xenobiotic transporter activity"/>
    <property type="evidence" value="ECO:0007669"/>
    <property type="project" value="UniProtKB-EC"/>
</dbReference>
<dbReference type="InterPro" id="IPR011527">
    <property type="entry name" value="ABC1_TM_dom"/>
</dbReference>
<dbReference type="GeneID" id="100901200"/>
<feature type="transmembrane region" description="Helical" evidence="13">
    <location>
        <begin position="410"/>
        <end position="431"/>
    </location>
</feature>
<dbReference type="InterPro" id="IPR036640">
    <property type="entry name" value="ABC1_TM_sf"/>
</dbReference>
<dbReference type="GO" id="GO:0016887">
    <property type="term" value="F:ATP hydrolysis activity"/>
    <property type="evidence" value="ECO:0007669"/>
    <property type="project" value="InterPro"/>
</dbReference>
<feature type="transmembrane region" description="Helical" evidence="13">
    <location>
        <begin position="1170"/>
        <end position="1193"/>
    </location>
</feature>
<feature type="transmembrane region" description="Helical" evidence="13">
    <location>
        <begin position="556"/>
        <end position="581"/>
    </location>
</feature>
<proteinExistence type="inferred from homology"/>
<keyword evidence="9" id="KW-1278">Translocase</keyword>
<dbReference type="FunFam" id="3.40.50.300:FF:000163">
    <property type="entry name" value="Multidrug resistance-associated protein member 4"/>
    <property type="match status" value="1"/>
</dbReference>
<dbReference type="Gene3D" id="3.40.50.300">
    <property type="entry name" value="P-loop containing nucleotide triphosphate hydrolases"/>
    <property type="match status" value="2"/>
</dbReference>
<feature type="domain" description="ABC transporter" evidence="14">
    <location>
        <begin position="1245"/>
        <end position="1481"/>
    </location>
</feature>
<evidence type="ECO:0000256" key="8">
    <source>
        <dbReference type="ARBA" id="ARBA00022840"/>
    </source>
</evidence>
<evidence type="ECO:0000259" key="14">
    <source>
        <dbReference type="PROSITE" id="PS50893"/>
    </source>
</evidence>
<keyword evidence="7" id="KW-0547">Nucleotide-binding</keyword>
<feature type="transmembrane region" description="Helical" evidence="13">
    <location>
        <begin position="99"/>
        <end position="118"/>
    </location>
</feature>
<keyword evidence="5 13" id="KW-0812">Transmembrane</keyword>
<feature type="domain" description="ABC transporter" evidence="14">
    <location>
        <begin position="616"/>
        <end position="854"/>
    </location>
</feature>
<evidence type="ECO:0000256" key="4">
    <source>
        <dbReference type="ARBA" id="ARBA00022448"/>
    </source>
</evidence>
<dbReference type="InterPro" id="IPR050173">
    <property type="entry name" value="ABC_transporter_C-like"/>
</dbReference>
<evidence type="ECO:0000256" key="12">
    <source>
        <dbReference type="ARBA" id="ARBA00034018"/>
    </source>
</evidence>
<dbReference type="Pfam" id="PF00664">
    <property type="entry name" value="ABC_membrane"/>
    <property type="match status" value="2"/>
</dbReference>
<dbReference type="EC" id="7.6.2.2" evidence="3"/>
<feature type="transmembrane region" description="Helical" evidence="13">
    <location>
        <begin position="338"/>
        <end position="360"/>
    </location>
</feature>
<dbReference type="InterPro" id="IPR003439">
    <property type="entry name" value="ABC_transporter-like_ATP-bd"/>
</dbReference>
<feature type="transmembrane region" description="Helical" evidence="13">
    <location>
        <begin position="1130"/>
        <end position="1150"/>
    </location>
</feature>
<feature type="transmembrane region" description="Helical" evidence="13">
    <location>
        <begin position="130"/>
        <end position="149"/>
    </location>
</feature>
<dbReference type="PROSITE" id="PS50929">
    <property type="entry name" value="ABC_TM1F"/>
    <property type="match status" value="2"/>
</dbReference>
<evidence type="ECO:0000256" key="5">
    <source>
        <dbReference type="ARBA" id="ARBA00022692"/>
    </source>
</evidence>
<dbReference type="SMART" id="SM00382">
    <property type="entry name" value="AAA"/>
    <property type="match status" value="2"/>
</dbReference>
<organism evidence="16 17">
    <name type="scientific">Galendromus occidentalis</name>
    <name type="common">western predatory mite</name>
    <dbReference type="NCBI Taxonomy" id="34638"/>
    <lineage>
        <taxon>Eukaryota</taxon>
        <taxon>Metazoa</taxon>
        <taxon>Ecdysozoa</taxon>
        <taxon>Arthropoda</taxon>
        <taxon>Chelicerata</taxon>
        <taxon>Arachnida</taxon>
        <taxon>Acari</taxon>
        <taxon>Parasitiformes</taxon>
        <taxon>Mesostigmata</taxon>
        <taxon>Gamasina</taxon>
        <taxon>Phytoseioidea</taxon>
        <taxon>Phytoseiidae</taxon>
        <taxon>Typhlodrominae</taxon>
        <taxon>Galendromus</taxon>
    </lineage>
</organism>
<dbReference type="CDD" id="cd18605">
    <property type="entry name" value="ABC_6TM_MRP7_D2_like"/>
    <property type="match status" value="1"/>
</dbReference>
<name>A0AAJ6VW93_9ACAR</name>
<feature type="domain" description="ABC transmembrane type-1" evidence="15">
    <location>
        <begin position="299"/>
        <end position="582"/>
    </location>
</feature>
<dbReference type="PANTHER" id="PTHR24223">
    <property type="entry name" value="ATP-BINDING CASSETTE SUB-FAMILY C"/>
    <property type="match status" value="1"/>
</dbReference>
<dbReference type="CDD" id="cd18598">
    <property type="entry name" value="ABC_6TM_MRP7_D1_like"/>
    <property type="match status" value="1"/>
</dbReference>
<sequence length="1483" mass="164506">MTVWKLICPREDVSESGSLQLFRHGTASPCFTDLCISVAMYAHAACTAYSMGEKSNSDFYRLPRNWRLRSRRIIVSILMALPVIYLMVVQLLQGHELHALRYVSVSLSILCWAYHLAYYLQHKRKAELHVTFASALCLMTSALRSYSLLNETAALSYGDPISYYVELYCSLFTTVLLLIYSCLTIRPWTSVPSPSLSMANVLSSSLSDGYVRFAMLEEEMGALGQAEEHANLLSLISFWWVGRMMRRGFCGSLNQPYDLHDLPKGLYSEELAFKYAQTRGQHRSLVLTLHHLLGLPFYFLGIIKLMCDVCTFAGPILLHKLVTCFQDNADVPAQLDAYVYASILSGTALLNALLNTHFNYNLEKIKLKLKTTLICAIYEKSLRVGLQGREFLSGKALNLMTTDADRVTNFCASFHMFWSLPLQIVVTLYMLYDQMGLASVAGLIFVLILIPVNKYLANRIGFLSERMMEAKDRRISLVREVLRGIVPIKMHCWAKLFQDKIISARIDEVRHLRGRKYLDAWCVFFWATTPVLVAVLTFVTWGLIEGNPSELNAAKVFTTLALFNLLIMPLNAFPWVLNGIVEAKVSLNRMQKLMKMDDFQPGSYYTQTVGDNSIVLRFTDAIFVHHGYSDETAENDSFKLGPLTFALRTGEFLGVFGEVGSGKSSLLSAIIGDMKREQGSIEFSHWNRIVALVAQNVWLQKASIRQNITFGQIFDSAVYNRVLEACALEEDLNSFPSKDLTDVGEDGSRLSGGQRTRLALARATYCALINPEKTILVLLDDPFSSLDVQVANKVYTECICGLLAGTTRILATHHVRFLDGCTAVLNLKNGICGAYGNPEDLIPRLPETREKKYTSLVHQDAEVPNSGSLDFEEEPRQRGTISSNTLRFYIKSIGVMVSFVTILSIALMQISRTSIDAWLAYFVSISGSSGTSLSSESSLGALMGNFFAIYITLALVNSGLTLMRAFLFARAGLRGAIRIHNALLDRVLSASLPFFEKTPLGQILNRLSTDVYTIDDSLPFIANILFAQAFSLAGTVFITCYGLPWILLLLVPLTMGYASVQRYYRWTSRELKRLSSVTMSPLYSHLSESFSGAVVIRAFTAVPRFLHDLFTRMNTNNQCQFSSVAASQWLGLRLQMIGVALTSGVSFLSVIEHHRVDTSTGEIRGVNPAIVGLVLSNVLSITSLLSGVVTAFAETEREMVSVERAEEYVTGKDLQPDLDRGGGTTFDDVSVGSQPPFGWPHLGWLKFSNVTLSYSSSGPEVLKGVSFEVPSGQKLGIVGRTGAGKSSLLQALLKLRPMKSGSIFIDGVDISEVPSHLVREKLACIPQEPFVFLGSLRDNLDPMKVHTDHDLWTALSVCSMNSVVQHSGGLDGFKLEEKGANLSCGQKQLICMARAILRKSRILCLDEATSGVDMQTEKMIQRTLDSNALHGTTVIWVAHRVQTVLETCDLVAVMSSGKIVQFGAPRELVQVDGTFRVLVNDSH</sequence>
<dbReference type="InterPro" id="IPR027417">
    <property type="entry name" value="P-loop_NTPase"/>
</dbReference>
<dbReference type="PROSITE" id="PS00211">
    <property type="entry name" value="ABC_TRANSPORTER_1"/>
    <property type="match status" value="1"/>
</dbReference>
<comment type="subcellular location">
    <subcellularLocation>
        <location evidence="1">Membrane</location>
        <topology evidence="1">Multi-pass membrane protein</topology>
    </subcellularLocation>
</comment>
<evidence type="ECO:0000256" key="9">
    <source>
        <dbReference type="ARBA" id="ARBA00022967"/>
    </source>
</evidence>
<dbReference type="Proteomes" id="UP000694867">
    <property type="component" value="Unplaced"/>
</dbReference>
<gene>
    <name evidence="17" type="primary">LOC100901200</name>
</gene>
<evidence type="ECO:0000259" key="15">
    <source>
        <dbReference type="PROSITE" id="PS50929"/>
    </source>
</evidence>
<feature type="transmembrane region" description="Helical" evidence="13">
    <location>
        <begin position="437"/>
        <end position="457"/>
    </location>
</feature>
<dbReference type="Gene3D" id="1.20.1560.10">
    <property type="entry name" value="ABC transporter type 1, transmembrane domain"/>
    <property type="match status" value="2"/>
</dbReference>
<dbReference type="SUPFAM" id="SSF52540">
    <property type="entry name" value="P-loop containing nucleoside triphosphate hydrolases"/>
    <property type="match status" value="2"/>
</dbReference>
<reference evidence="17" key="1">
    <citation type="submission" date="2025-08" db="UniProtKB">
        <authorList>
            <consortium name="RefSeq"/>
        </authorList>
    </citation>
    <scope>IDENTIFICATION</scope>
</reference>
<evidence type="ECO:0000256" key="7">
    <source>
        <dbReference type="ARBA" id="ARBA00022741"/>
    </source>
</evidence>
<protein>
    <recommendedName>
        <fullName evidence="3">ABC-type xenobiotic transporter</fullName>
        <ecNumber evidence="3">7.6.2.2</ecNumber>
    </recommendedName>
</protein>
<accession>A0AAJ6VW93</accession>
<evidence type="ECO:0000256" key="1">
    <source>
        <dbReference type="ARBA" id="ARBA00004141"/>
    </source>
</evidence>
<evidence type="ECO:0000313" key="16">
    <source>
        <dbReference type="Proteomes" id="UP000694867"/>
    </source>
</evidence>
<evidence type="ECO:0000313" key="17">
    <source>
        <dbReference type="RefSeq" id="XP_003741203.2"/>
    </source>
</evidence>
<dbReference type="InterPro" id="IPR003593">
    <property type="entry name" value="AAA+_ATPase"/>
</dbReference>
<keyword evidence="11 13" id="KW-0472">Membrane</keyword>
<keyword evidence="4" id="KW-0813">Transport</keyword>
<keyword evidence="6" id="KW-0677">Repeat</keyword>
<evidence type="ECO:0000256" key="2">
    <source>
        <dbReference type="ARBA" id="ARBA00009726"/>
    </source>
</evidence>
<comment type="catalytic activity">
    <reaction evidence="12">
        <text>ATP + H2O + xenobioticSide 1 = ADP + phosphate + xenobioticSide 2.</text>
        <dbReference type="EC" id="7.6.2.2"/>
    </reaction>
</comment>
<dbReference type="FunFam" id="1.20.1560.10:FF:000037">
    <property type="entry name" value="ATP-binding cassette subfamily C member 10"/>
    <property type="match status" value="1"/>
</dbReference>
<feature type="transmembrane region" description="Helical" evidence="13">
    <location>
        <begin position="161"/>
        <end position="183"/>
    </location>
</feature>
<feature type="transmembrane region" description="Helical" evidence="13">
    <location>
        <begin position="888"/>
        <end position="910"/>
    </location>
</feature>
<evidence type="ECO:0000256" key="13">
    <source>
        <dbReference type="SAM" id="Phobius"/>
    </source>
</evidence>
<dbReference type="RefSeq" id="XP_003741203.2">
    <property type="nucleotide sequence ID" value="XM_003741155.3"/>
</dbReference>
<dbReference type="FunFam" id="1.20.1560.10:FF:000113">
    <property type="entry name" value="ABC transporter, putative"/>
    <property type="match status" value="1"/>
</dbReference>
<dbReference type="PROSITE" id="PS50893">
    <property type="entry name" value="ABC_TRANSPORTER_2"/>
    <property type="match status" value="2"/>
</dbReference>
<feature type="transmembrane region" description="Helical" evidence="13">
    <location>
        <begin position="947"/>
        <end position="969"/>
    </location>
</feature>
<evidence type="ECO:0000256" key="6">
    <source>
        <dbReference type="ARBA" id="ARBA00022737"/>
    </source>
</evidence>
<comment type="similarity">
    <text evidence="2">Belongs to the ABC transporter superfamily. ABCC family. Conjugate transporter (TC 3.A.1.208) subfamily.</text>
</comment>
<feature type="domain" description="ABC transmembrane type-1" evidence="15">
    <location>
        <begin position="899"/>
        <end position="1197"/>
    </location>
</feature>
<dbReference type="GO" id="GO:0016020">
    <property type="term" value="C:membrane"/>
    <property type="evidence" value="ECO:0007669"/>
    <property type="project" value="UniProtKB-SubCell"/>
</dbReference>
<dbReference type="InterPro" id="IPR017871">
    <property type="entry name" value="ABC_transporter-like_CS"/>
</dbReference>
<keyword evidence="16" id="KW-1185">Reference proteome</keyword>
<evidence type="ECO:0000256" key="11">
    <source>
        <dbReference type="ARBA" id="ARBA00023136"/>
    </source>
</evidence>
<dbReference type="Pfam" id="PF00005">
    <property type="entry name" value="ABC_tran"/>
    <property type="match status" value="2"/>
</dbReference>
<keyword evidence="10 13" id="KW-1133">Transmembrane helix</keyword>
<keyword evidence="8" id="KW-0067">ATP-binding</keyword>
<dbReference type="GO" id="GO:0005524">
    <property type="term" value="F:ATP binding"/>
    <property type="evidence" value="ECO:0007669"/>
    <property type="project" value="UniProtKB-KW"/>
</dbReference>
<dbReference type="CDD" id="cd03244">
    <property type="entry name" value="ABCC_MRP_domain2"/>
    <property type="match status" value="1"/>
</dbReference>
<dbReference type="PANTHER" id="PTHR24223:SF330">
    <property type="entry name" value="ATP-BINDING CASSETTE SUB-FAMILY C MEMBER 10"/>
    <property type="match status" value="1"/>
</dbReference>